<evidence type="ECO:0008006" key="3">
    <source>
        <dbReference type="Google" id="ProtNLM"/>
    </source>
</evidence>
<organism evidence="1 2">
    <name type="scientific">Phytophthora rubi</name>
    <dbReference type="NCBI Taxonomy" id="129364"/>
    <lineage>
        <taxon>Eukaryota</taxon>
        <taxon>Sar</taxon>
        <taxon>Stramenopiles</taxon>
        <taxon>Oomycota</taxon>
        <taxon>Peronosporomycetes</taxon>
        <taxon>Peronosporales</taxon>
        <taxon>Peronosporaceae</taxon>
        <taxon>Phytophthora</taxon>
    </lineage>
</organism>
<dbReference type="Proteomes" id="UP000429607">
    <property type="component" value="Unassembled WGS sequence"/>
</dbReference>
<sequence length="133" mass="14975">MAFGLLVNKWRIFKAPLRVGVKNGRKVVHVACILHNFCINERLVEEHGGDVDDDDDLAATLAAKPVPDSSDLTDGVNDTFVYRPMYASTQVYPEQTSESELLRNAYVDKLRDLKRLRPAHNIQRAAKERNALA</sequence>
<accession>A0A6A3LDR6</accession>
<dbReference type="EMBL" id="QXFV01001069">
    <property type="protein sequence ID" value="KAE9016198.1"/>
    <property type="molecule type" value="Genomic_DNA"/>
</dbReference>
<name>A0A6A3LDR6_9STRA</name>
<protein>
    <recommendedName>
        <fullName evidence="3">DDE Tnp4 domain-containing protein</fullName>
    </recommendedName>
</protein>
<reference evidence="1 2" key="1">
    <citation type="submission" date="2018-09" db="EMBL/GenBank/DDBJ databases">
        <title>Genomic investigation of the strawberry pathogen Phytophthora fragariae indicates pathogenicity is determined by transcriptional variation in three key races.</title>
        <authorList>
            <person name="Adams T.M."/>
            <person name="Armitage A.D."/>
            <person name="Sobczyk M.K."/>
            <person name="Bates H.J."/>
            <person name="Dunwell J.M."/>
            <person name="Nellist C.F."/>
            <person name="Harrison R.J."/>
        </authorList>
    </citation>
    <scope>NUCLEOTIDE SEQUENCE [LARGE SCALE GENOMIC DNA]</scope>
    <source>
        <strain evidence="1 2">SCRP249</strain>
    </source>
</reference>
<evidence type="ECO:0000313" key="1">
    <source>
        <dbReference type="EMBL" id="KAE9016198.1"/>
    </source>
</evidence>
<dbReference type="AlphaFoldDB" id="A0A6A3LDR6"/>
<proteinExistence type="predicted"/>
<comment type="caution">
    <text evidence="1">The sequence shown here is derived from an EMBL/GenBank/DDBJ whole genome shotgun (WGS) entry which is preliminary data.</text>
</comment>
<gene>
    <name evidence="1" type="ORF">PR001_g14712</name>
</gene>
<evidence type="ECO:0000313" key="2">
    <source>
        <dbReference type="Proteomes" id="UP000429607"/>
    </source>
</evidence>